<evidence type="ECO:0000256" key="3">
    <source>
        <dbReference type="ARBA" id="ARBA00022296"/>
    </source>
</evidence>
<dbReference type="InterPro" id="IPR007476">
    <property type="entry name" value="RdgC"/>
</dbReference>
<accession>A0A423PSI5</accession>
<evidence type="ECO:0000256" key="2">
    <source>
        <dbReference type="ARBA" id="ARBA00008657"/>
    </source>
</evidence>
<reference evidence="6 7" key="1">
    <citation type="submission" date="2013-10" db="EMBL/GenBank/DDBJ databases">
        <title>Salinisphaera halophila YIM 95161 Genome Sequencing.</title>
        <authorList>
            <person name="Lai Q."/>
            <person name="Li C."/>
            <person name="Shao Z."/>
        </authorList>
    </citation>
    <scope>NUCLEOTIDE SEQUENCE [LARGE SCALE GENOMIC DNA]</scope>
    <source>
        <strain evidence="6 7">YIM 95161</strain>
    </source>
</reference>
<proteinExistence type="inferred from homology"/>
<evidence type="ECO:0000256" key="5">
    <source>
        <dbReference type="ARBA" id="ARBA00023172"/>
    </source>
</evidence>
<dbReference type="Pfam" id="PF04381">
    <property type="entry name" value="RdgC"/>
    <property type="match status" value="1"/>
</dbReference>
<sequence length="307" mass="33571">MWIRNLCVFLGSEPFAWSAAELETKLTEALCPECAAQSTGTHGFVPPVKGDVAMVHVVDGLAICLHQEISRVLPGAVLAAEVDERVDRIEAGEGRKVSRRERADIRDQAHFELLPRAFTRARRTPVVIDLHNHQVWVDASSEKRAETVVGSLRDALVSLPVTRPAGNIAPAAEMSLWLDEPERLPAGFAPGDRAALESTDEARASVRVTAMDVQRDEVRAHLAAGMQVVRLNLAMDDAIEFDLDESLDLKRIRALDVIQEDLDALETEDAVAELQARVSIQAQPLRDLIARLYGHFGALSADASRAA</sequence>
<organism evidence="6 7">
    <name type="scientific">Salinisphaera orenii YIM 95161</name>
    <dbReference type="NCBI Taxonomy" id="1051139"/>
    <lineage>
        <taxon>Bacteria</taxon>
        <taxon>Pseudomonadati</taxon>
        <taxon>Pseudomonadota</taxon>
        <taxon>Gammaproteobacteria</taxon>
        <taxon>Salinisphaerales</taxon>
        <taxon>Salinisphaeraceae</taxon>
        <taxon>Salinisphaera</taxon>
    </lineage>
</organism>
<comment type="caution">
    <text evidence="6">The sequence shown here is derived from an EMBL/GenBank/DDBJ whole genome shotgun (WGS) entry which is preliminary data.</text>
</comment>
<dbReference type="GO" id="GO:0043590">
    <property type="term" value="C:bacterial nucleoid"/>
    <property type="evidence" value="ECO:0007669"/>
    <property type="project" value="TreeGrafter"/>
</dbReference>
<dbReference type="EMBL" id="AYKF01000086">
    <property type="protein sequence ID" value="ROO28565.1"/>
    <property type="molecule type" value="Genomic_DNA"/>
</dbReference>
<evidence type="ECO:0000313" key="7">
    <source>
        <dbReference type="Proteomes" id="UP000285123"/>
    </source>
</evidence>
<dbReference type="GO" id="GO:0000018">
    <property type="term" value="P:regulation of DNA recombination"/>
    <property type="evidence" value="ECO:0007669"/>
    <property type="project" value="TreeGrafter"/>
</dbReference>
<dbReference type="AlphaFoldDB" id="A0A423PSI5"/>
<protein>
    <recommendedName>
        <fullName evidence="3">Recombination-associated protein RdgC</fullName>
    </recommendedName>
</protein>
<evidence type="ECO:0000256" key="4">
    <source>
        <dbReference type="ARBA" id="ARBA00022490"/>
    </source>
</evidence>
<comment type="subcellular location">
    <subcellularLocation>
        <location evidence="1">Cytoplasm</location>
        <location evidence="1">Nucleoid</location>
    </subcellularLocation>
</comment>
<evidence type="ECO:0000256" key="1">
    <source>
        <dbReference type="ARBA" id="ARBA00004453"/>
    </source>
</evidence>
<evidence type="ECO:0000313" key="6">
    <source>
        <dbReference type="EMBL" id="ROO28565.1"/>
    </source>
</evidence>
<dbReference type="PANTHER" id="PTHR38103">
    <property type="entry name" value="RECOMBINATION-ASSOCIATED PROTEIN RDGC"/>
    <property type="match status" value="1"/>
</dbReference>
<keyword evidence="5" id="KW-0233">DNA recombination</keyword>
<dbReference type="GO" id="GO:0006310">
    <property type="term" value="P:DNA recombination"/>
    <property type="evidence" value="ECO:0007669"/>
    <property type="project" value="UniProtKB-KW"/>
</dbReference>
<dbReference type="PANTHER" id="PTHR38103:SF1">
    <property type="entry name" value="RECOMBINATION-ASSOCIATED PROTEIN RDGC"/>
    <property type="match status" value="1"/>
</dbReference>
<dbReference type="Proteomes" id="UP000285123">
    <property type="component" value="Unassembled WGS sequence"/>
</dbReference>
<keyword evidence="4" id="KW-0963">Cytoplasm</keyword>
<dbReference type="RefSeq" id="WP_123591270.1">
    <property type="nucleotide sequence ID" value="NZ_AYKF01000086.1"/>
</dbReference>
<comment type="similarity">
    <text evidence="2">Belongs to the RdgC family.</text>
</comment>
<dbReference type="GO" id="GO:0003690">
    <property type="term" value="F:double-stranded DNA binding"/>
    <property type="evidence" value="ECO:0007669"/>
    <property type="project" value="TreeGrafter"/>
</dbReference>
<name>A0A423PSI5_9GAMM</name>
<gene>
    <name evidence="6" type="ORF">SAHL_09975</name>
</gene>
<dbReference type="OrthoDB" id="5290530at2"/>
<dbReference type="NCBIfam" id="NF001464">
    <property type="entry name" value="PRK00321.1-5"/>
    <property type="match status" value="1"/>
</dbReference>